<sequence>MADISEKINLQLDDGLTDIFNDDNPQKLILHIRMVNDESQRGELPDEGDIISLKKIDVNMLKKKDFQGVPNINKVFITPGKRRKCDENEGFKAE</sequence>
<evidence type="ECO:0000259" key="1">
    <source>
        <dbReference type="Pfam" id="PF04990"/>
    </source>
</evidence>
<dbReference type="GO" id="GO:0006351">
    <property type="term" value="P:DNA-templated transcription"/>
    <property type="evidence" value="ECO:0007669"/>
    <property type="project" value="InterPro"/>
</dbReference>
<dbReference type="InterPro" id="IPR007073">
    <property type="entry name" value="RNA_pol_Rpb1_7"/>
</dbReference>
<dbReference type="OrthoDB" id="677667at2759"/>
<keyword evidence="3" id="KW-1185">Reference proteome</keyword>
<dbReference type="AlphaFoldDB" id="A0A5N6RV94"/>
<reference evidence="2 3" key="1">
    <citation type="submission" date="2019-06" db="EMBL/GenBank/DDBJ databases">
        <title>A chromosomal-level reference genome of Carpinus fangiana (Coryloideae, Betulaceae).</title>
        <authorList>
            <person name="Yang X."/>
            <person name="Wang Z."/>
            <person name="Zhang L."/>
            <person name="Hao G."/>
            <person name="Liu J."/>
            <person name="Yang Y."/>
        </authorList>
    </citation>
    <scope>NUCLEOTIDE SEQUENCE [LARGE SCALE GENOMIC DNA]</scope>
    <source>
        <strain evidence="2">Cfa_2016G</strain>
        <tissue evidence="2">Leaf</tissue>
    </source>
</reference>
<dbReference type="Proteomes" id="UP000327013">
    <property type="component" value="Chromosome 8"/>
</dbReference>
<gene>
    <name evidence="2" type="ORF">FH972_020063</name>
</gene>
<evidence type="ECO:0000313" key="3">
    <source>
        <dbReference type="Proteomes" id="UP000327013"/>
    </source>
</evidence>
<organism evidence="2 3">
    <name type="scientific">Carpinus fangiana</name>
    <dbReference type="NCBI Taxonomy" id="176857"/>
    <lineage>
        <taxon>Eukaryota</taxon>
        <taxon>Viridiplantae</taxon>
        <taxon>Streptophyta</taxon>
        <taxon>Embryophyta</taxon>
        <taxon>Tracheophyta</taxon>
        <taxon>Spermatophyta</taxon>
        <taxon>Magnoliopsida</taxon>
        <taxon>eudicotyledons</taxon>
        <taxon>Gunneridae</taxon>
        <taxon>Pentapetalae</taxon>
        <taxon>rosids</taxon>
        <taxon>fabids</taxon>
        <taxon>Fagales</taxon>
        <taxon>Betulaceae</taxon>
        <taxon>Carpinus</taxon>
    </lineage>
</organism>
<dbReference type="Pfam" id="PF04990">
    <property type="entry name" value="RNA_pol_Rpb1_7"/>
    <property type="match status" value="1"/>
</dbReference>
<dbReference type="InterPro" id="IPR038593">
    <property type="entry name" value="RNA_pol_Rpb1_7_sf"/>
</dbReference>
<name>A0A5N6RV94_9ROSI</name>
<feature type="domain" description="RNA polymerase Rpb1" evidence="1">
    <location>
        <begin position="1"/>
        <end position="63"/>
    </location>
</feature>
<dbReference type="EMBL" id="CM017328">
    <property type="protein sequence ID" value="KAE8125230.1"/>
    <property type="molecule type" value="Genomic_DNA"/>
</dbReference>
<accession>A0A5N6RV94</accession>
<protein>
    <recommendedName>
        <fullName evidence="1">RNA polymerase Rpb1 domain-containing protein</fullName>
    </recommendedName>
</protein>
<dbReference type="GO" id="GO:0003677">
    <property type="term" value="F:DNA binding"/>
    <property type="evidence" value="ECO:0007669"/>
    <property type="project" value="InterPro"/>
</dbReference>
<evidence type="ECO:0000313" key="2">
    <source>
        <dbReference type="EMBL" id="KAE8125230.1"/>
    </source>
</evidence>
<proteinExistence type="predicted"/>
<dbReference type="GO" id="GO:0003899">
    <property type="term" value="F:DNA-directed RNA polymerase activity"/>
    <property type="evidence" value="ECO:0007669"/>
    <property type="project" value="InterPro"/>
</dbReference>
<dbReference type="Gene3D" id="3.30.1360.140">
    <property type="match status" value="1"/>
</dbReference>